<evidence type="ECO:0000313" key="1">
    <source>
        <dbReference type="EMBL" id="POM68707.1"/>
    </source>
</evidence>
<keyword evidence="2" id="KW-1185">Reference proteome</keyword>
<dbReference type="AlphaFoldDB" id="A0A2P4XT69"/>
<sequence length="311" mass="35638">MWKHVAMRQYERRRKAQEYNATLREMLEMQVQEAKCLQRILKRRSRIQDVNNLPPPADNSQIFTKMLHELEENYLHVDSHFADKGVNALPCPGWKQERNSSAITGVVLEISQRNLLPFSLHTVKKSVWTILKGLETGDLKRIHDFNNMFKFHGQYSEESRDTITTSYFSASPGIEAVRGAQIRKVSRVYVEENRIVLIWKMLAEPKLEGSNAPAGYHIEMTLQMVMQQDEALTVSGCQSTHLMIHFSGLRRDLEIPVSSMFRGRGHNEICIALWENLISSIPVEIESVLIDSTCDAVDEVAQLQEYPIVGA</sequence>
<dbReference type="OrthoDB" id="117324at2759"/>
<dbReference type="EMBL" id="NCKW01008083">
    <property type="protein sequence ID" value="POM68707.1"/>
    <property type="molecule type" value="Genomic_DNA"/>
</dbReference>
<organism evidence="1 2">
    <name type="scientific">Phytophthora palmivora</name>
    <dbReference type="NCBI Taxonomy" id="4796"/>
    <lineage>
        <taxon>Eukaryota</taxon>
        <taxon>Sar</taxon>
        <taxon>Stramenopiles</taxon>
        <taxon>Oomycota</taxon>
        <taxon>Peronosporomycetes</taxon>
        <taxon>Peronosporales</taxon>
        <taxon>Peronosporaceae</taxon>
        <taxon>Phytophthora</taxon>
    </lineage>
</organism>
<gene>
    <name evidence="1" type="ORF">PHPALM_15101</name>
</gene>
<name>A0A2P4XT69_9STRA</name>
<evidence type="ECO:0000313" key="2">
    <source>
        <dbReference type="Proteomes" id="UP000237271"/>
    </source>
</evidence>
<reference evidence="1 2" key="1">
    <citation type="journal article" date="2017" name="Genome Biol. Evol.">
        <title>Phytophthora megakarya and P. palmivora, closely related causal agents of cacao black pod rot, underwent increases in genome sizes and gene numbers by different mechanisms.</title>
        <authorList>
            <person name="Ali S.S."/>
            <person name="Shao J."/>
            <person name="Lary D.J."/>
            <person name="Kronmiller B."/>
            <person name="Shen D."/>
            <person name="Strem M.D."/>
            <person name="Amoako-Attah I."/>
            <person name="Akrofi A.Y."/>
            <person name="Begoude B.A."/>
            <person name="Ten Hoopen G.M."/>
            <person name="Coulibaly K."/>
            <person name="Kebe B.I."/>
            <person name="Melnick R.L."/>
            <person name="Guiltinan M.J."/>
            <person name="Tyler B.M."/>
            <person name="Meinhardt L.W."/>
            <person name="Bailey B.A."/>
        </authorList>
    </citation>
    <scope>NUCLEOTIDE SEQUENCE [LARGE SCALE GENOMIC DNA]</scope>
    <source>
        <strain evidence="2">sbr112.9</strain>
    </source>
</reference>
<accession>A0A2P4XT69</accession>
<proteinExistence type="predicted"/>
<protein>
    <recommendedName>
        <fullName evidence="3">M96 mating-specific protein family</fullName>
    </recommendedName>
</protein>
<dbReference type="Proteomes" id="UP000237271">
    <property type="component" value="Unassembled WGS sequence"/>
</dbReference>
<comment type="caution">
    <text evidence="1">The sequence shown here is derived from an EMBL/GenBank/DDBJ whole genome shotgun (WGS) entry which is preliminary data.</text>
</comment>
<evidence type="ECO:0008006" key="3">
    <source>
        <dbReference type="Google" id="ProtNLM"/>
    </source>
</evidence>